<accession>A0A9P8C2E6</accession>
<evidence type="ECO:0000313" key="1">
    <source>
        <dbReference type="EMBL" id="KAG9230937.1"/>
    </source>
</evidence>
<sequence>MSLENTPPSVVFMDVLAPLLSVSPIKHLGDPRFDSSLHELDDASPFSSILSHFTCAFPLLLAPRPPTLLAPQHKPTSSFESRTIKRVHVQRAPLVLIRPEIAPSSCFSHLFLTTSIATLAVRRVKTLPRLWVFCPASLGDSPTRYLAKAYPHPSSPGRPRRFPYIHPMGFLAVAASRPLCRSRSRALPTAQVSSTAKIRGGDLEASWDGEWRKMVGREVLRILGLRRVGW</sequence>
<dbReference type="AlphaFoldDB" id="A0A9P8C2E6"/>
<dbReference type="EMBL" id="MU251634">
    <property type="protein sequence ID" value="KAG9230937.1"/>
    <property type="molecule type" value="Genomic_DNA"/>
</dbReference>
<proteinExistence type="predicted"/>
<gene>
    <name evidence="1" type="ORF">BJ875DRAFT_136016</name>
</gene>
<dbReference type="Proteomes" id="UP000824998">
    <property type="component" value="Unassembled WGS sequence"/>
</dbReference>
<evidence type="ECO:0000313" key="2">
    <source>
        <dbReference type="Proteomes" id="UP000824998"/>
    </source>
</evidence>
<organism evidence="1 2">
    <name type="scientific">Amylocarpus encephaloides</name>
    <dbReference type="NCBI Taxonomy" id="45428"/>
    <lineage>
        <taxon>Eukaryota</taxon>
        <taxon>Fungi</taxon>
        <taxon>Dikarya</taxon>
        <taxon>Ascomycota</taxon>
        <taxon>Pezizomycotina</taxon>
        <taxon>Leotiomycetes</taxon>
        <taxon>Helotiales</taxon>
        <taxon>Helotiales incertae sedis</taxon>
        <taxon>Amylocarpus</taxon>
    </lineage>
</organism>
<reference evidence="1" key="1">
    <citation type="journal article" date="2021" name="IMA Fungus">
        <title>Genomic characterization of three marine fungi, including Emericellopsis atlantica sp. nov. with signatures of a generalist lifestyle and marine biomass degradation.</title>
        <authorList>
            <person name="Hagestad O.C."/>
            <person name="Hou L."/>
            <person name="Andersen J.H."/>
            <person name="Hansen E.H."/>
            <person name="Altermark B."/>
            <person name="Li C."/>
            <person name="Kuhnert E."/>
            <person name="Cox R.J."/>
            <person name="Crous P.W."/>
            <person name="Spatafora J.W."/>
            <person name="Lail K."/>
            <person name="Amirebrahimi M."/>
            <person name="Lipzen A."/>
            <person name="Pangilinan J."/>
            <person name="Andreopoulos W."/>
            <person name="Hayes R.D."/>
            <person name="Ng V."/>
            <person name="Grigoriev I.V."/>
            <person name="Jackson S.A."/>
            <person name="Sutton T.D.S."/>
            <person name="Dobson A.D.W."/>
            <person name="Rama T."/>
        </authorList>
    </citation>
    <scope>NUCLEOTIDE SEQUENCE</scope>
    <source>
        <strain evidence="1">TRa018bII</strain>
    </source>
</reference>
<keyword evidence="2" id="KW-1185">Reference proteome</keyword>
<comment type="caution">
    <text evidence="1">The sequence shown here is derived from an EMBL/GenBank/DDBJ whole genome shotgun (WGS) entry which is preliminary data.</text>
</comment>
<name>A0A9P8C2E6_9HELO</name>
<protein>
    <submittedName>
        <fullName evidence="1">Uncharacterized protein</fullName>
    </submittedName>
</protein>